<feature type="coiled-coil region" evidence="1">
    <location>
        <begin position="37"/>
        <end position="64"/>
    </location>
</feature>
<evidence type="ECO:0000313" key="3">
    <source>
        <dbReference type="EMBL" id="KCZ81403.1"/>
    </source>
</evidence>
<sequence length="316" mass="37712">MEKNSHFQERLKELLIKSTQKLYTKLVTYYKTGKISRDEFVVKLDKFKDKVKDVENQINHLNEISEKKNKINHFNYAILEHFLFNGYNKSAEYFKKKYFTKNEQEVCDDANFYKKMKKILDEIGEGNCDEAFSFIKEYKVHLKDDYDDLDRKLQLIYFIKMAQVDRVKAIETARNKFNEDSLEIRDYLLNLLNKNDNFLLKQQNQVIIKETKDTFHRKILTLFNLEDRLMNILNYGLIAHSTPNCNYTYECPGCAYKKYSVMINRTENSIVLCEGSLEKLNESNMAYTDDKGKVYGAKYLQKEKKQLKEPRICYFV</sequence>
<dbReference type="AlphaFoldDB" id="A0A059F287"/>
<dbReference type="PANTHER" id="PTHR12170">
    <property type="entry name" value="MACROPHAGE ERYTHROBLAST ATTACHER-RELATED"/>
    <property type="match status" value="1"/>
</dbReference>
<gene>
    <name evidence="3" type="ORF">H312_01158</name>
</gene>
<name>A0A059F287_9MICR</name>
<feature type="domain" description="CTLH" evidence="2">
    <location>
        <begin position="112"/>
        <end position="169"/>
    </location>
</feature>
<dbReference type="GO" id="GO:0005737">
    <property type="term" value="C:cytoplasm"/>
    <property type="evidence" value="ECO:0007669"/>
    <property type="project" value="TreeGrafter"/>
</dbReference>
<accession>A0A059F287</accession>
<dbReference type="InterPro" id="IPR024964">
    <property type="entry name" value="CTLH/CRA"/>
</dbReference>
<dbReference type="OrthoDB" id="1933455at2759"/>
<dbReference type="GO" id="GO:0005634">
    <property type="term" value="C:nucleus"/>
    <property type="evidence" value="ECO:0007669"/>
    <property type="project" value="TreeGrafter"/>
</dbReference>
<dbReference type="InterPro" id="IPR006595">
    <property type="entry name" value="CTLH_C"/>
</dbReference>
<dbReference type="EMBL" id="KK365143">
    <property type="protein sequence ID" value="KCZ81403.1"/>
    <property type="molecule type" value="Genomic_DNA"/>
</dbReference>
<dbReference type="GO" id="GO:0034657">
    <property type="term" value="C:GID complex"/>
    <property type="evidence" value="ECO:0007669"/>
    <property type="project" value="TreeGrafter"/>
</dbReference>
<evidence type="ECO:0000256" key="1">
    <source>
        <dbReference type="SAM" id="Coils"/>
    </source>
</evidence>
<keyword evidence="1" id="KW-0175">Coiled coil</keyword>
<dbReference type="InterPro" id="IPR045098">
    <property type="entry name" value="Fyv10_fam"/>
</dbReference>
<keyword evidence="4" id="KW-1185">Reference proteome</keyword>
<dbReference type="Pfam" id="PF10607">
    <property type="entry name" value="CTLH"/>
    <property type="match status" value="1"/>
</dbReference>
<evidence type="ECO:0000259" key="2">
    <source>
        <dbReference type="PROSITE" id="PS50897"/>
    </source>
</evidence>
<evidence type="ECO:0000313" key="4">
    <source>
        <dbReference type="Proteomes" id="UP000030655"/>
    </source>
</evidence>
<dbReference type="HOGENOM" id="CLU_839451_0_0_1"/>
<dbReference type="Proteomes" id="UP000030655">
    <property type="component" value="Unassembled WGS sequence"/>
</dbReference>
<reference evidence="4" key="1">
    <citation type="submission" date="2013-02" db="EMBL/GenBank/DDBJ databases">
        <authorList>
            <consortium name="The Broad Institute Genome Sequencing Platform"/>
            <person name="Cuomo C."/>
            <person name="Becnel J."/>
            <person name="Sanscrainte N."/>
            <person name="Walker B."/>
            <person name="Young S.K."/>
            <person name="Zeng Q."/>
            <person name="Gargeya S."/>
            <person name="Fitzgerald M."/>
            <person name="Haas B."/>
            <person name="Abouelleil A."/>
            <person name="Alvarado L."/>
            <person name="Arachchi H.M."/>
            <person name="Berlin A.M."/>
            <person name="Chapman S.B."/>
            <person name="Dewar J."/>
            <person name="Goldberg J."/>
            <person name="Griggs A."/>
            <person name="Gujja S."/>
            <person name="Hansen M."/>
            <person name="Howarth C."/>
            <person name="Imamovic A."/>
            <person name="Larimer J."/>
            <person name="McCowan C."/>
            <person name="Murphy C."/>
            <person name="Neiman D."/>
            <person name="Pearson M."/>
            <person name="Priest M."/>
            <person name="Roberts A."/>
            <person name="Saif S."/>
            <person name="Shea T."/>
            <person name="Sisk P."/>
            <person name="Sykes S."/>
            <person name="Wortman J."/>
            <person name="Nusbaum C."/>
            <person name="Birren B."/>
        </authorList>
    </citation>
    <scope>NUCLEOTIDE SEQUENCE [LARGE SCALE GENOMIC DNA]</scope>
    <source>
        <strain evidence="4">PRA339</strain>
    </source>
</reference>
<dbReference type="PROSITE" id="PS50897">
    <property type="entry name" value="CTLH"/>
    <property type="match status" value="1"/>
</dbReference>
<reference evidence="3 4" key="2">
    <citation type="submission" date="2014-03" db="EMBL/GenBank/DDBJ databases">
        <title>The Genome Sequence of Anncaliia algerae insect isolate PRA339.</title>
        <authorList>
            <consortium name="The Broad Institute Genome Sequencing Platform"/>
            <consortium name="The Broad Institute Genome Sequencing Center for Infectious Disease"/>
            <person name="Cuomo C."/>
            <person name="Becnel J."/>
            <person name="Sanscrainte N."/>
            <person name="Walker B."/>
            <person name="Young S.K."/>
            <person name="Zeng Q."/>
            <person name="Gargeya S."/>
            <person name="Fitzgerald M."/>
            <person name="Haas B."/>
            <person name="Abouelleil A."/>
            <person name="Alvarado L."/>
            <person name="Arachchi H.M."/>
            <person name="Berlin A.M."/>
            <person name="Chapman S.B."/>
            <person name="Dewar J."/>
            <person name="Goldberg J."/>
            <person name="Griggs A."/>
            <person name="Gujja S."/>
            <person name="Hansen M."/>
            <person name="Howarth C."/>
            <person name="Imamovic A."/>
            <person name="Larimer J."/>
            <person name="McCowan C."/>
            <person name="Murphy C."/>
            <person name="Neiman D."/>
            <person name="Pearson M."/>
            <person name="Priest M."/>
            <person name="Roberts A."/>
            <person name="Saif S."/>
            <person name="Shea T."/>
            <person name="Sisk P."/>
            <person name="Sykes S."/>
            <person name="Wortman J."/>
            <person name="Nusbaum C."/>
            <person name="Birren B."/>
        </authorList>
    </citation>
    <scope>NUCLEOTIDE SEQUENCE [LARGE SCALE GENOMIC DNA]</scope>
    <source>
        <strain evidence="3 4">PRA339</strain>
    </source>
</reference>
<dbReference type="VEuPathDB" id="MicrosporidiaDB:H312_01158"/>
<dbReference type="GO" id="GO:0043161">
    <property type="term" value="P:proteasome-mediated ubiquitin-dependent protein catabolic process"/>
    <property type="evidence" value="ECO:0007669"/>
    <property type="project" value="InterPro"/>
</dbReference>
<protein>
    <recommendedName>
        <fullName evidence="2">CTLH domain-containing protein</fullName>
    </recommendedName>
</protein>
<organism evidence="3 4">
    <name type="scientific">Anncaliia algerae PRA339</name>
    <dbReference type="NCBI Taxonomy" id="1288291"/>
    <lineage>
        <taxon>Eukaryota</taxon>
        <taxon>Fungi</taxon>
        <taxon>Fungi incertae sedis</taxon>
        <taxon>Microsporidia</taxon>
        <taxon>Tubulinosematoidea</taxon>
        <taxon>Tubulinosematidae</taxon>
        <taxon>Anncaliia</taxon>
    </lineage>
</organism>
<dbReference type="STRING" id="1288291.A0A059F287"/>
<proteinExistence type="predicted"/>
<dbReference type="GO" id="GO:0004842">
    <property type="term" value="F:ubiquitin-protein transferase activity"/>
    <property type="evidence" value="ECO:0007669"/>
    <property type="project" value="InterPro"/>
</dbReference>